<keyword evidence="1 3" id="KW-0489">Methyltransferase</keyword>
<dbReference type="Pfam" id="PF03602">
    <property type="entry name" value="Cons_hypoth95"/>
    <property type="match status" value="1"/>
</dbReference>
<dbReference type="PANTHER" id="PTHR43542">
    <property type="entry name" value="METHYLTRANSFERASE"/>
    <property type="match status" value="1"/>
</dbReference>
<dbReference type="PANTHER" id="PTHR43542:SF1">
    <property type="entry name" value="METHYLTRANSFERASE"/>
    <property type="match status" value="1"/>
</dbReference>
<dbReference type="InterPro" id="IPR002052">
    <property type="entry name" value="DNA_methylase_N6_adenine_CS"/>
</dbReference>
<dbReference type="CDD" id="cd02440">
    <property type="entry name" value="AdoMet_MTases"/>
    <property type="match status" value="1"/>
</dbReference>
<reference evidence="3" key="1">
    <citation type="submission" date="2021-04" db="EMBL/GenBank/DDBJ databases">
        <authorList>
            <person name="Rodrigo-Torres L."/>
            <person name="Arahal R. D."/>
            <person name="Lucena T."/>
        </authorList>
    </citation>
    <scope>NUCLEOTIDE SEQUENCE</scope>
    <source>
        <strain evidence="3">AS29M-1</strain>
    </source>
</reference>
<name>A0A916JQH7_9FLAO</name>
<dbReference type="SUPFAM" id="SSF53335">
    <property type="entry name" value="S-adenosyl-L-methionine-dependent methyltransferases"/>
    <property type="match status" value="1"/>
</dbReference>
<dbReference type="EMBL" id="OU015584">
    <property type="protein sequence ID" value="CAG5086264.1"/>
    <property type="molecule type" value="Genomic_DNA"/>
</dbReference>
<keyword evidence="4" id="KW-1185">Reference proteome</keyword>
<dbReference type="InterPro" id="IPR004398">
    <property type="entry name" value="RNA_MeTrfase_RsmD"/>
</dbReference>
<dbReference type="Gene3D" id="3.40.50.150">
    <property type="entry name" value="Vaccinia Virus protein VP39"/>
    <property type="match status" value="1"/>
</dbReference>
<gene>
    <name evidence="3" type="primary">rsmD</name>
    <name evidence="3" type="ORF">CRYO30217_03063</name>
</gene>
<dbReference type="GO" id="GO:0052913">
    <property type="term" value="F:16S rRNA (guanine(966)-N(2))-methyltransferase activity"/>
    <property type="evidence" value="ECO:0007669"/>
    <property type="project" value="UniProtKB-EC"/>
</dbReference>
<dbReference type="PROSITE" id="PS00092">
    <property type="entry name" value="N6_MTASE"/>
    <property type="match status" value="1"/>
</dbReference>
<evidence type="ECO:0000256" key="2">
    <source>
        <dbReference type="ARBA" id="ARBA00022679"/>
    </source>
</evidence>
<dbReference type="Proteomes" id="UP000683507">
    <property type="component" value="Chromosome"/>
</dbReference>
<keyword evidence="2 3" id="KW-0808">Transferase</keyword>
<dbReference type="RefSeq" id="WP_258543254.1">
    <property type="nucleotide sequence ID" value="NZ_OU015584.1"/>
</dbReference>
<organism evidence="3 4">
    <name type="scientific">Parvicella tangerina</name>
    <dbReference type="NCBI Taxonomy" id="2829795"/>
    <lineage>
        <taxon>Bacteria</taxon>
        <taxon>Pseudomonadati</taxon>
        <taxon>Bacteroidota</taxon>
        <taxon>Flavobacteriia</taxon>
        <taxon>Flavobacteriales</taxon>
        <taxon>Parvicellaceae</taxon>
        <taxon>Parvicella</taxon>
    </lineage>
</organism>
<sequence length="175" mass="20114">MRIISGKFKGKRIIAPKSIKARPTTDFAKESLFNILEHKFDFQGADVLDLFAGTGNISYELISRGAAHVTAVDVSLASYKFINTFAHENEMNIKCIKADVFKFLKRQQNSYPLIFADPPYALKEISQLPNLIFDHNWLSSEGLLIIEHSQETSFKDHPRLIDHRKYSRVNFSFFE</sequence>
<evidence type="ECO:0000313" key="3">
    <source>
        <dbReference type="EMBL" id="CAG5086264.1"/>
    </source>
</evidence>
<proteinExistence type="predicted"/>
<evidence type="ECO:0000256" key="1">
    <source>
        <dbReference type="ARBA" id="ARBA00022603"/>
    </source>
</evidence>
<dbReference type="InterPro" id="IPR029063">
    <property type="entry name" value="SAM-dependent_MTases_sf"/>
</dbReference>
<dbReference type="NCBIfam" id="TIGR00095">
    <property type="entry name" value="16S rRNA (guanine(966)-N(2))-methyltransferase RsmD"/>
    <property type="match status" value="1"/>
</dbReference>
<dbReference type="AlphaFoldDB" id="A0A916JQH7"/>
<accession>A0A916JQH7</accession>
<dbReference type="KEGG" id="ptan:CRYO30217_03063"/>
<dbReference type="GO" id="GO:0003676">
    <property type="term" value="F:nucleic acid binding"/>
    <property type="evidence" value="ECO:0007669"/>
    <property type="project" value="InterPro"/>
</dbReference>
<dbReference type="PIRSF" id="PIRSF004553">
    <property type="entry name" value="CHP00095"/>
    <property type="match status" value="1"/>
</dbReference>
<dbReference type="EC" id="2.1.1.171" evidence="3"/>
<evidence type="ECO:0000313" key="4">
    <source>
        <dbReference type="Proteomes" id="UP000683507"/>
    </source>
</evidence>
<protein>
    <submittedName>
        <fullName evidence="3">Ribosomal RNA small subunit methyltransferase D</fullName>
        <ecNumber evidence="3">2.1.1.171</ecNumber>
    </submittedName>
</protein>